<protein>
    <recommendedName>
        <fullName evidence="3">Zinc carboxypeptidase</fullName>
    </recommendedName>
</protein>
<organism evidence="1 2">
    <name type="scientific">Micromonospora chaiyaphumensis</name>
    <dbReference type="NCBI Taxonomy" id="307119"/>
    <lineage>
        <taxon>Bacteria</taxon>
        <taxon>Bacillati</taxon>
        <taxon>Actinomycetota</taxon>
        <taxon>Actinomycetes</taxon>
        <taxon>Micromonosporales</taxon>
        <taxon>Micromonosporaceae</taxon>
        <taxon>Micromonospora</taxon>
    </lineage>
</organism>
<dbReference type="Proteomes" id="UP000199629">
    <property type="component" value="Unassembled WGS sequence"/>
</dbReference>
<proteinExistence type="predicted"/>
<keyword evidence="2" id="KW-1185">Reference proteome</keyword>
<accession>A0A1C4ZBG1</accession>
<gene>
    <name evidence="1" type="ORF">GA0070214_11346</name>
</gene>
<dbReference type="RefSeq" id="WP_208602943.1">
    <property type="nucleotide sequence ID" value="NZ_FMCS01000013.1"/>
</dbReference>
<dbReference type="AlphaFoldDB" id="A0A1C4ZBG1"/>
<evidence type="ECO:0008006" key="3">
    <source>
        <dbReference type="Google" id="ProtNLM"/>
    </source>
</evidence>
<evidence type="ECO:0000313" key="2">
    <source>
        <dbReference type="Proteomes" id="UP000199629"/>
    </source>
</evidence>
<sequence>MNTHSYGGYFMWPPGAYKAEGREVLPRVDQGTEAYFWTSSDYILSRAQEYRGTAIWPGRTGPVTDVLYSAAGNSADEHWYNRGIIGWDFEVGADIYDPATGRFTAVGFQPPFAEGHEEAMEFANGNIGILEVARAMPPTRVSLGHRWRSSSGSLGLRPSRSARVSRRTCTTRLMAVGRRTARRSWRWRGCARGFRASR</sequence>
<reference evidence="2" key="1">
    <citation type="submission" date="2016-06" db="EMBL/GenBank/DDBJ databases">
        <authorList>
            <person name="Varghese N."/>
            <person name="Submissions Spin"/>
        </authorList>
    </citation>
    <scope>NUCLEOTIDE SEQUENCE [LARGE SCALE GENOMIC DNA]</scope>
    <source>
        <strain evidence="2">DSM 45246</strain>
    </source>
</reference>
<evidence type="ECO:0000313" key="1">
    <source>
        <dbReference type="EMBL" id="SCF30275.1"/>
    </source>
</evidence>
<dbReference type="EMBL" id="FMCS01000013">
    <property type="protein sequence ID" value="SCF30275.1"/>
    <property type="molecule type" value="Genomic_DNA"/>
</dbReference>
<name>A0A1C4ZBG1_9ACTN</name>